<feature type="region of interest" description="Disordered" evidence="1">
    <location>
        <begin position="137"/>
        <end position="189"/>
    </location>
</feature>
<protein>
    <recommendedName>
        <fullName evidence="2">Senescence domain-containing protein</fullName>
    </recommendedName>
</protein>
<sequence length="564" mass="60305">MAKDPKLLYAINGINAYHIENGKEECLTPSGPQTLSLLMVPTSSPFHDYASIDSQTQVGEEDFYLHLHLPPELDLPLPATTQIYFQPPSSYLIPRAWDLGLERGAFTRIEFPGIGKGGSQDDVDTFETIIAQCTAFLERAPPPKPPRPSKSRSKSSRSLEDELIPAYNPSAFKPGEGYVRGSSSGSSTARGQIVLVDEENGSVVGELGEGFHVVEDSKMKPGSKDPVVITLPEDGSQEIGVEPATAKHIEKAIHPAYKNSTLVTKAAAASRLIIASSEYVSKTLHAQADHFTQTTKPNPKPMTFTPTTHERVRKVHTFSSGAAGMSSKVVGHVSKYAQSIGATLLKHTNQGVGSDGKPKEDFEPGLLNKSMMAFSTIADGVDHAGRNLLTSSTSAATKVVTYRYGEEAGDISRSIGGNIKNVALVYIDVTGVSRKAIVKSVAKGMIVGRIGDGKHLIVPGTEEEVESTSPTSSQLAPGVVPTVGRVPSALDKRSPTKPKNRKEKEATEGWNTDDASMMSGGKRSPTGVAEASQQFPPPPPIYGSGIGQIIDETQYTGDSKDTWR</sequence>
<feature type="domain" description="Senescence" evidence="2">
    <location>
        <begin position="260"/>
        <end position="443"/>
    </location>
</feature>
<dbReference type="STRING" id="913774.A0A0C3HB52"/>
<dbReference type="GO" id="GO:0005886">
    <property type="term" value="C:plasma membrane"/>
    <property type="evidence" value="ECO:0007669"/>
    <property type="project" value="TreeGrafter"/>
</dbReference>
<evidence type="ECO:0000313" key="3">
    <source>
        <dbReference type="EMBL" id="KIN00455.1"/>
    </source>
</evidence>
<dbReference type="OrthoDB" id="20821at2759"/>
<dbReference type="EMBL" id="KN832877">
    <property type="protein sequence ID" value="KIN00455.1"/>
    <property type="molecule type" value="Genomic_DNA"/>
</dbReference>
<dbReference type="InParanoid" id="A0A0C3HB52"/>
<keyword evidence="4" id="KW-1185">Reference proteome</keyword>
<dbReference type="Pfam" id="PF06911">
    <property type="entry name" value="Senescence"/>
    <property type="match status" value="1"/>
</dbReference>
<proteinExistence type="predicted"/>
<organism evidence="3 4">
    <name type="scientific">Oidiodendron maius (strain Zn)</name>
    <dbReference type="NCBI Taxonomy" id="913774"/>
    <lineage>
        <taxon>Eukaryota</taxon>
        <taxon>Fungi</taxon>
        <taxon>Dikarya</taxon>
        <taxon>Ascomycota</taxon>
        <taxon>Pezizomycotina</taxon>
        <taxon>Leotiomycetes</taxon>
        <taxon>Leotiomycetes incertae sedis</taxon>
        <taxon>Myxotrichaceae</taxon>
        <taxon>Oidiodendron</taxon>
    </lineage>
</organism>
<evidence type="ECO:0000259" key="2">
    <source>
        <dbReference type="Pfam" id="PF06911"/>
    </source>
</evidence>
<reference evidence="4" key="2">
    <citation type="submission" date="2015-01" db="EMBL/GenBank/DDBJ databases">
        <title>Evolutionary Origins and Diversification of the Mycorrhizal Mutualists.</title>
        <authorList>
            <consortium name="DOE Joint Genome Institute"/>
            <consortium name="Mycorrhizal Genomics Consortium"/>
            <person name="Kohler A."/>
            <person name="Kuo A."/>
            <person name="Nagy L.G."/>
            <person name="Floudas D."/>
            <person name="Copeland A."/>
            <person name="Barry K.W."/>
            <person name="Cichocki N."/>
            <person name="Veneault-Fourrey C."/>
            <person name="LaButti K."/>
            <person name="Lindquist E.A."/>
            <person name="Lipzen A."/>
            <person name="Lundell T."/>
            <person name="Morin E."/>
            <person name="Murat C."/>
            <person name="Riley R."/>
            <person name="Ohm R."/>
            <person name="Sun H."/>
            <person name="Tunlid A."/>
            <person name="Henrissat B."/>
            <person name="Grigoriev I.V."/>
            <person name="Hibbett D.S."/>
            <person name="Martin F."/>
        </authorList>
    </citation>
    <scope>NUCLEOTIDE SEQUENCE [LARGE SCALE GENOMIC DNA]</scope>
    <source>
        <strain evidence="4">Zn</strain>
    </source>
</reference>
<reference evidence="3 4" key="1">
    <citation type="submission" date="2014-04" db="EMBL/GenBank/DDBJ databases">
        <authorList>
            <consortium name="DOE Joint Genome Institute"/>
            <person name="Kuo A."/>
            <person name="Martino E."/>
            <person name="Perotto S."/>
            <person name="Kohler A."/>
            <person name="Nagy L.G."/>
            <person name="Floudas D."/>
            <person name="Copeland A."/>
            <person name="Barry K.W."/>
            <person name="Cichocki N."/>
            <person name="Veneault-Fourrey C."/>
            <person name="LaButti K."/>
            <person name="Lindquist E.A."/>
            <person name="Lipzen A."/>
            <person name="Lundell T."/>
            <person name="Morin E."/>
            <person name="Murat C."/>
            <person name="Sun H."/>
            <person name="Tunlid A."/>
            <person name="Henrissat B."/>
            <person name="Grigoriev I.V."/>
            <person name="Hibbett D.S."/>
            <person name="Martin F."/>
            <person name="Nordberg H.P."/>
            <person name="Cantor M.N."/>
            <person name="Hua S.X."/>
        </authorList>
    </citation>
    <scope>NUCLEOTIDE SEQUENCE [LARGE SCALE GENOMIC DNA]</scope>
    <source>
        <strain evidence="3 4">Zn</strain>
    </source>
</reference>
<evidence type="ECO:0000313" key="4">
    <source>
        <dbReference type="Proteomes" id="UP000054321"/>
    </source>
</evidence>
<dbReference type="InterPro" id="IPR009686">
    <property type="entry name" value="Senescence/spartin_C"/>
</dbReference>
<evidence type="ECO:0000256" key="1">
    <source>
        <dbReference type="SAM" id="MobiDB-lite"/>
    </source>
</evidence>
<dbReference type="AlphaFoldDB" id="A0A0C3HB52"/>
<gene>
    <name evidence="3" type="ORF">OIDMADRAFT_104362</name>
</gene>
<dbReference type="InterPro" id="IPR045036">
    <property type="entry name" value="Spartin-like"/>
</dbReference>
<name>A0A0C3HB52_OIDMZ</name>
<dbReference type="Proteomes" id="UP000054321">
    <property type="component" value="Unassembled WGS sequence"/>
</dbReference>
<dbReference type="GO" id="GO:0051301">
    <property type="term" value="P:cell division"/>
    <property type="evidence" value="ECO:0007669"/>
    <property type="project" value="TreeGrafter"/>
</dbReference>
<dbReference type="PANTHER" id="PTHR21068:SF43">
    <property type="entry name" value="SPARTIN"/>
    <property type="match status" value="1"/>
</dbReference>
<feature type="region of interest" description="Disordered" evidence="1">
    <location>
        <begin position="463"/>
        <end position="546"/>
    </location>
</feature>
<accession>A0A0C3HB52</accession>
<dbReference type="HOGENOM" id="CLU_023639_0_0_1"/>
<dbReference type="PANTHER" id="PTHR21068">
    <property type="entry name" value="SPARTIN"/>
    <property type="match status" value="1"/>
</dbReference>